<dbReference type="InterPro" id="IPR020845">
    <property type="entry name" value="AMP-binding_CS"/>
</dbReference>
<dbReference type="CDD" id="cd05930">
    <property type="entry name" value="A_NRPS"/>
    <property type="match status" value="1"/>
</dbReference>
<comment type="caution">
    <text evidence="5">The sequence shown here is derived from an EMBL/GenBank/DDBJ whole genome shotgun (WGS) entry which is preliminary data.</text>
</comment>
<dbReference type="Proteomes" id="UP000646749">
    <property type="component" value="Unassembled WGS sequence"/>
</dbReference>
<reference evidence="5 6" key="1">
    <citation type="submission" date="2021-01" db="EMBL/GenBank/DDBJ databases">
        <title>Whole genome shotgun sequence of Plantactinospora endophytica NBRC 110450.</title>
        <authorList>
            <person name="Komaki H."/>
            <person name="Tamura T."/>
        </authorList>
    </citation>
    <scope>NUCLEOTIDE SEQUENCE [LARGE SCALE GENOMIC DNA]</scope>
    <source>
        <strain evidence="5 6">NBRC 110450</strain>
    </source>
</reference>
<keyword evidence="3" id="KW-0597">Phosphoprotein</keyword>
<dbReference type="InterPro" id="IPR045851">
    <property type="entry name" value="AMP-bd_C_sf"/>
</dbReference>
<dbReference type="PROSITE" id="PS50075">
    <property type="entry name" value="CARRIER"/>
    <property type="match status" value="2"/>
</dbReference>
<name>A0ABQ4EEI8_9ACTN</name>
<dbReference type="SUPFAM" id="SSF56801">
    <property type="entry name" value="Acetyl-CoA synthetase-like"/>
    <property type="match status" value="2"/>
</dbReference>
<dbReference type="PROSITE" id="PS00455">
    <property type="entry name" value="AMP_BINDING"/>
    <property type="match status" value="1"/>
</dbReference>
<keyword evidence="6" id="KW-1185">Reference proteome</keyword>
<protein>
    <recommendedName>
        <fullName evidence="4">Carrier domain-containing protein</fullName>
    </recommendedName>
</protein>
<dbReference type="CDD" id="cd19531">
    <property type="entry name" value="LCL_NRPS-like"/>
    <property type="match status" value="1"/>
</dbReference>
<evidence type="ECO:0000313" key="6">
    <source>
        <dbReference type="Proteomes" id="UP000646749"/>
    </source>
</evidence>
<dbReference type="Gene3D" id="3.40.50.12780">
    <property type="entry name" value="N-terminal domain of ligase-like"/>
    <property type="match status" value="2"/>
</dbReference>
<dbReference type="SMART" id="SM00823">
    <property type="entry name" value="PKS_PP"/>
    <property type="match status" value="2"/>
</dbReference>
<evidence type="ECO:0000256" key="2">
    <source>
        <dbReference type="ARBA" id="ARBA00022450"/>
    </source>
</evidence>
<sequence>MMTPAVPPGGLFALFAAQMRSTPDQPAVRCGADRLTYRQLYGIALGVAEDLCAAGVTPGDVVGLHAEPSVPYVAGVLGVLAAGAAFLPLDPAQPVARVRQLVDEARPAACLATAGGALPDLPVKLLRIPASPPAVAPVSAPLGVAPDDLAYVIYTSGSTGRPKGVRCHHRGIVALLADVGTRAPLPPGGVCTWWTATGFDVSVYEIFSALLGGELLVVPAAARTDPAALLELFATERVASAYVPPFAVADLADWAEANPGRLVLRRLLVGVEPIEERLLRRIAAAVDGLRVLNGYGPTETHVCATLYEVPVGQGDSATGRTPIGRPVIGSRTYVLDDAQRTVAPGTTGELYVGGAGIAHGYHRAAELTAVAFPTVDLGAGPQRLYRTGDLVRQRADGELMFVGRADHQLKVRGHRVEPGEVEAALLADETVRSAAVTSPAGSDVLRAYVVPQAPDGFDPAGLRSRLASRLPSHLVPDVLTVLHRLPQTRHGKLDRAALADLAVPAAPAPPPAPYVTATERYVGGVWADILGGGGYGPRSRFLDAGGHSLAAIRIAGQIRRDTGVDVTIGDVYAHPTVAGLAALVERHGTTRRPANTPVTTAPRLAPLSAAQDALLLLHRMYPDCRAYHVAVLHEVTGALDVTVLRDAVIAVCDRHTALGSTLVEAAGTVLQKAGRADAVPFDVVDAQGGPTALARQVAGIVQEPWNLRATPALRVTLLRTALDRHLLLLLAHHLFTDGWSMELVQRDLSAAYRSLRAGRTPDLPPVRQAAELAKAGRHPDEETHVAYWRQRLARVPPPQPLPIQRARGNPRFRGDRVGFTLDGDATTALRTLARDRGVGLFSVLATGFATVLTTYLGRPDVLLGVPVAGRDEPDWDDSVGFFNNSLAVPCTIPAAGTFAANATAFQTELLAALSHRQAPFAAVVNAVAPPREAGANPLFRFWCNMLSYPKYPLELDGCAVRPVPAPVPGALFDLSCYLVEHPDRIDVELVFDTDLFDRDRIEVLAAHCRQVYKAAAEAPDEPVGLAAHPPRPPLPAVGRPAVPTVAEQLTRATRACPDLPALVYGDRVWTYRELHDEVAARPPHGFGYPADRDPALVLTVLAALTAGVPFALLDRAQPADRLRRMRRRLEIDAATLPNTTAYVAFTSGTSGEPQGVIAGQAPLAAFVARHRAEHGIGPGDRFALLAGIGHDPLLREILVALTSGATLYVPEPGTTVDPGRLVRWLAARRITVLYPTPATGRLYAGAAQTARLSLPDVRLVGFGGAPSTAADVPVVRRLFPRARLQSYYGATETPQVVSVVELVPADPADLGGHGPADGRDERGPLGTLLGTGHGDADLLVVDRDGRPAPVNALGEVVVRSPHLALGYLGAGPATQRFRRDPGDDPAVRRYHTGDLGCRRPDGRIEFRGRTDRQLNLAGLRAEPGEIEHLARTHPEVRECLVIGPGEHSAEALTAYIQPATPTLTEAAVRAHLAAVLPPLLVPADVILVDAIPLTANGKLDPRRLPPRRRTRTVHTDLAGPVAAIWAAALGEQPAPDVNFFDAGGTSVTLLLVQDHLKRLLGRTVPLALLFAHPTVRSMAAALTADP</sequence>
<dbReference type="PROSITE" id="PS00012">
    <property type="entry name" value="PHOSPHOPANTETHEINE"/>
    <property type="match status" value="1"/>
</dbReference>
<keyword evidence="2" id="KW-0596">Phosphopantetheine</keyword>
<feature type="domain" description="Carrier" evidence="4">
    <location>
        <begin position="1512"/>
        <end position="1586"/>
    </location>
</feature>
<evidence type="ECO:0000313" key="5">
    <source>
        <dbReference type="EMBL" id="GIG93138.1"/>
    </source>
</evidence>
<dbReference type="Gene3D" id="3.30.300.30">
    <property type="match status" value="2"/>
</dbReference>
<dbReference type="Gene3D" id="3.30.559.10">
    <property type="entry name" value="Chloramphenicol acetyltransferase-like domain"/>
    <property type="match status" value="1"/>
</dbReference>
<gene>
    <name evidence="5" type="ORF">Pen02_80740</name>
</gene>
<dbReference type="EMBL" id="BONW01000051">
    <property type="protein sequence ID" value="GIG93138.1"/>
    <property type="molecule type" value="Genomic_DNA"/>
</dbReference>
<dbReference type="InterPro" id="IPR020806">
    <property type="entry name" value="PKS_PP-bd"/>
</dbReference>
<dbReference type="PANTHER" id="PTHR45527:SF1">
    <property type="entry name" value="FATTY ACID SYNTHASE"/>
    <property type="match status" value="1"/>
</dbReference>
<accession>A0ABQ4EEI8</accession>
<evidence type="ECO:0000256" key="1">
    <source>
        <dbReference type="ARBA" id="ARBA00001957"/>
    </source>
</evidence>
<dbReference type="InterPro" id="IPR042099">
    <property type="entry name" value="ANL_N_sf"/>
</dbReference>
<dbReference type="InterPro" id="IPR010071">
    <property type="entry name" value="AA_adenyl_dom"/>
</dbReference>
<dbReference type="PANTHER" id="PTHR45527">
    <property type="entry name" value="NONRIBOSOMAL PEPTIDE SYNTHETASE"/>
    <property type="match status" value="1"/>
</dbReference>
<dbReference type="Pfam" id="PF00550">
    <property type="entry name" value="PP-binding"/>
    <property type="match status" value="2"/>
</dbReference>
<dbReference type="InterPro" id="IPR023213">
    <property type="entry name" value="CAT-like_dom_sf"/>
</dbReference>
<comment type="cofactor">
    <cofactor evidence="1">
        <name>pantetheine 4'-phosphate</name>
        <dbReference type="ChEBI" id="CHEBI:47942"/>
    </cofactor>
</comment>
<organism evidence="5 6">
    <name type="scientific">Plantactinospora endophytica</name>
    <dbReference type="NCBI Taxonomy" id="673535"/>
    <lineage>
        <taxon>Bacteria</taxon>
        <taxon>Bacillati</taxon>
        <taxon>Actinomycetota</taxon>
        <taxon>Actinomycetes</taxon>
        <taxon>Micromonosporales</taxon>
        <taxon>Micromonosporaceae</taxon>
        <taxon>Plantactinospora</taxon>
    </lineage>
</organism>
<dbReference type="RefSeq" id="WP_203871432.1">
    <property type="nucleotide sequence ID" value="NZ_BONW01000051.1"/>
</dbReference>
<dbReference type="InterPro" id="IPR001242">
    <property type="entry name" value="Condensation_dom"/>
</dbReference>
<evidence type="ECO:0000259" key="4">
    <source>
        <dbReference type="PROSITE" id="PS50075"/>
    </source>
</evidence>
<feature type="domain" description="Carrier" evidence="4">
    <location>
        <begin position="513"/>
        <end position="588"/>
    </location>
</feature>
<dbReference type="NCBIfam" id="TIGR01733">
    <property type="entry name" value="AA-adenyl-dom"/>
    <property type="match status" value="1"/>
</dbReference>
<dbReference type="Pfam" id="PF13193">
    <property type="entry name" value="AMP-binding_C"/>
    <property type="match status" value="2"/>
</dbReference>
<dbReference type="InterPro" id="IPR025110">
    <property type="entry name" value="AMP-bd_C"/>
</dbReference>
<dbReference type="InterPro" id="IPR006162">
    <property type="entry name" value="Ppantetheine_attach_site"/>
</dbReference>
<dbReference type="Gene3D" id="3.30.559.30">
    <property type="entry name" value="Nonribosomal peptide synthetase, condensation domain"/>
    <property type="match status" value="1"/>
</dbReference>
<proteinExistence type="predicted"/>
<evidence type="ECO:0000256" key="3">
    <source>
        <dbReference type="ARBA" id="ARBA00022553"/>
    </source>
</evidence>
<dbReference type="InterPro" id="IPR036736">
    <property type="entry name" value="ACP-like_sf"/>
</dbReference>
<dbReference type="InterPro" id="IPR000873">
    <property type="entry name" value="AMP-dep_synth/lig_dom"/>
</dbReference>
<dbReference type="Pfam" id="PF00501">
    <property type="entry name" value="AMP-binding"/>
    <property type="match status" value="2"/>
</dbReference>
<dbReference type="Gene3D" id="1.10.1200.10">
    <property type="entry name" value="ACP-like"/>
    <property type="match status" value="2"/>
</dbReference>
<dbReference type="SUPFAM" id="SSF52777">
    <property type="entry name" value="CoA-dependent acyltransferases"/>
    <property type="match status" value="2"/>
</dbReference>
<dbReference type="InterPro" id="IPR009081">
    <property type="entry name" value="PP-bd_ACP"/>
</dbReference>
<dbReference type="SUPFAM" id="SSF47336">
    <property type="entry name" value="ACP-like"/>
    <property type="match status" value="2"/>
</dbReference>
<dbReference type="Pfam" id="PF00668">
    <property type="entry name" value="Condensation"/>
    <property type="match status" value="1"/>
</dbReference>